<feature type="transmembrane region" description="Helical" evidence="6">
    <location>
        <begin position="6"/>
        <end position="23"/>
    </location>
</feature>
<feature type="region of interest" description="Disordered" evidence="5">
    <location>
        <begin position="427"/>
        <end position="454"/>
    </location>
</feature>
<feature type="compositionally biased region" description="Polar residues" evidence="5">
    <location>
        <begin position="333"/>
        <end position="342"/>
    </location>
</feature>
<organism evidence="8 9">
    <name type="scientific">Klebsormidium nitens</name>
    <name type="common">Green alga</name>
    <name type="synonym">Ulothrix nitens</name>
    <dbReference type="NCBI Taxonomy" id="105231"/>
    <lineage>
        <taxon>Eukaryota</taxon>
        <taxon>Viridiplantae</taxon>
        <taxon>Streptophyta</taxon>
        <taxon>Klebsormidiophyceae</taxon>
        <taxon>Klebsormidiales</taxon>
        <taxon>Klebsormidiaceae</taxon>
        <taxon>Klebsormidium</taxon>
    </lineage>
</organism>
<dbReference type="GO" id="GO:0015377">
    <property type="term" value="F:chloride:monoatomic cation symporter activity"/>
    <property type="evidence" value="ECO:0007669"/>
    <property type="project" value="InterPro"/>
</dbReference>
<accession>A0A1Y1INJ3</accession>
<feature type="compositionally biased region" description="Basic and acidic residues" evidence="5">
    <location>
        <begin position="509"/>
        <end position="549"/>
    </location>
</feature>
<dbReference type="InterPro" id="IPR018491">
    <property type="entry name" value="SLC12_C"/>
</dbReference>
<evidence type="ECO:0000256" key="3">
    <source>
        <dbReference type="ARBA" id="ARBA00022989"/>
    </source>
</evidence>
<keyword evidence="2 6" id="KW-0812">Transmembrane</keyword>
<evidence type="ECO:0000256" key="5">
    <source>
        <dbReference type="SAM" id="MobiDB-lite"/>
    </source>
</evidence>
<evidence type="ECO:0000313" key="9">
    <source>
        <dbReference type="Proteomes" id="UP000054558"/>
    </source>
</evidence>
<dbReference type="InterPro" id="IPR004842">
    <property type="entry name" value="SLC12A_fam"/>
</dbReference>
<comment type="subcellular location">
    <subcellularLocation>
        <location evidence="1">Membrane</location>
        <topology evidence="1">Multi-pass membrane protein</topology>
    </subcellularLocation>
</comment>
<proteinExistence type="predicted"/>
<keyword evidence="3 6" id="KW-1133">Transmembrane helix</keyword>
<feature type="compositionally biased region" description="Acidic residues" evidence="5">
    <location>
        <begin position="373"/>
        <end position="389"/>
    </location>
</feature>
<feature type="region of interest" description="Disordered" evidence="5">
    <location>
        <begin position="623"/>
        <end position="643"/>
    </location>
</feature>
<evidence type="ECO:0000256" key="6">
    <source>
        <dbReference type="SAM" id="Phobius"/>
    </source>
</evidence>
<keyword evidence="4 6" id="KW-0472">Membrane</keyword>
<reference evidence="8 9" key="1">
    <citation type="journal article" date="2014" name="Nat. Commun.">
        <title>Klebsormidium flaccidum genome reveals primary factors for plant terrestrial adaptation.</title>
        <authorList>
            <person name="Hori K."/>
            <person name="Maruyama F."/>
            <person name="Fujisawa T."/>
            <person name="Togashi T."/>
            <person name="Yamamoto N."/>
            <person name="Seo M."/>
            <person name="Sato S."/>
            <person name="Yamada T."/>
            <person name="Mori H."/>
            <person name="Tajima N."/>
            <person name="Moriyama T."/>
            <person name="Ikeuchi M."/>
            <person name="Watanabe M."/>
            <person name="Wada H."/>
            <person name="Kobayashi K."/>
            <person name="Saito M."/>
            <person name="Masuda T."/>
            <person name="Sasaki-Sekimoto Y."/>
            <person name="Mashiguchi K."/>
            <person name="Awai K."/>
            <person name="Shimojima M."/>
            <person name="Masuda S."/>
            <person name="Iwai M."/>
            <person name="Nobusawa T."/>
            <person name="Narise T."/>
            <person name="Kondo S."/>
            <person name="Saito H."/>
            <person name="Sato R."/>
            <person name="Murakawa M."/>
            <person name="Ihara Y."/>
            <person name="Oshima-Yamada Y."/>
            <person name="Ohtaka K."/>
            <person name="Satoh M."/>
            <person name="Sonobe K."/>
            <person name="Ishii M."/>
            <person name="Ohtani R."/>
            <person name="Kanamori-Sato M."/>
            <person name="Honoki R."/>
            <person name="Miyazaki D."/>
            <person name="Mochizuki H."/>
            <person name="Umetsu J."/>
            <person name="Higashi K."/>
            <person name="Shibata D."/>
            <person name="Kamiya Y."/>
            <person name="Sato N."/>
            <person name="Nakamura Y."/>
            <person name="Tabata S."/>
            <person name="Ida S."/>
            <person name="Kurokawa K."/>
            <person name="Ohta H."/>
        </authorList>
    </citation>
    <scope>NUCLEOTIDE SEQUENCE [LARGE SCALE GENOMIC DNA]</scope>
    <source>
        <strain evidence="8 9">NIES-2285</strain>
    </source>
</reference>
<dbReference type="OrthoDB" id="2020542at2759"/>
<gene>
    <name evidence="8" type="ORF">KFL_009720030</name>
</gene>
<protein>
    <recommendedName>
        <fullName evidence="7">SLC12A transporter C-terminal domain-containing protein</fullName>
    </recommendedName>
</protein>
<evidence type="ECO:0000256" key="4">
    <source>
        <dbReference type="ARBA" id="ARBA00023136"/>
    </source>
</evidence>
<dbReference type="AlphaFoldDB" id="A0A1Y1INJ3"/>
<feature type="domain" description="SLC12A transporter C-terminal" evidence="7">
    <location>
        <begin position="199"/>
        <end position="295"/>
    </location>
</feature>
<feature type="region of interest" description="Disordered" evidence="5">
    <location>
        <begin position="359"/>
        <end position="404"/>
    </location>
</feature>
<dbReference type="GO" id="GO:0016020">
    <property type="term" value="C:membrane"/>
    <property type="evidence" value="ECO:0007669"/>
    <property type="project" value="UniProtKB-SubCell"/>
</dbReference>
<feature type="region of interest" description="Disordered" evidence="5">
    <location>
        <begin position="323"/>
        <end position="342"/>
    </location>
</feature>
<evidence type="ECO:0000259" key="7">
    <source>
        <dbReference type="Pfam" id="PF03522"/>
    </source>
</evidence>
<evidence type="ECO:0000256" key="2">
    <source>
        <dbReference type="ARBA" id="ARBA00022692"/>
    </source>
</evidence>
<dbReference type="Pfam" id="PF03522">
    <property type="entry name" value="SLC12"/>
    <property type="match status" value="1"/>
</dbReference>
<evidence type="ECO:0000313" key="8">
    <source>
        <dbReference type="EMBL" id="GAQ92304.1"/>
    </source>
</evidence>
<dbReference type="Proteomes" id="UP000054558">
    <property type="component" value="Unassembled WGS sequence"/>
</dbReference>
<dbReference type="EMBL" id="DF237921">
    <property type="protein sequence ID" value="GAQ92304.1"/>
    <property type="molecule type" value="Genomic_DNA"/>
</dbReference>
<evidence type="ECO:0000256" key="1">
    <source>
        <dbReference type="ARBA" id="ARBA00004141"/>
    </source>
</evidence>
<feature type="region of interest" description="Disordered" evidence="5">
    <location>
        <begin position="480"/>
        <end position="561"/>
    </location>
</feature>
<feature type="region of interest" description="Disordered" evidence="5">
    <location>
        <begin position="574"/>
        <end position="603"/>
    </location>
</feature>
<name>A0A1Y1INJ3_KLENI</name>
<dbReference type="PANTHER" id="PTHR11827:SF72">
    <property type="entry name" value="GH08340P"/>
    <property type="match status" value="1"/>
</dbReference>
<keyword evidence="9" id="KW-1185">Reference proteome</keyword>
<sequence length="726" mass="80406">MFTVVWYWAVATVVVTILLYLYIDFRQVQVDWGTGLGGLRLQLAVHSILSVGHESRYSVNWRPQLLVLTKPREVWEAHSHAGDQLLAFAAQLKKGQGLSVVTVIVEGDLNNSQKFKEAQWELKDLERRMKKEKVTGFSRTLVAASYREGKSFALQSSGLGALEPNTLLMGWPHRWADPEHPHNARNFVETLTQCNTTSKAVLVCMNLDSFPRRSERIEGTIDVWWIVHDGGLLMLLAHLLQQHRVWNKCRLRVHTVSEEWDNPVTVKANLEKLLEQIRIKAEVDVVELTDGDIGPYTFNNTLKFEEAKKYNKELQQIISRSRNPKLDRAFGPESSNENTLNSEDALILKDMSAGRLHLSKSLPNIEGGKYGSSDDDESDADDVTDDVAADDSVPGSPPLLFPGEIGMVKGAENVSRSRNPKLDAAFNRHDDEAPEPTRGPIGMSRLGDPSPSHAPAVRLVKSDLGGGLEGSERKRAVAEKFKDLWDNEDESEEPAGVGWSADVADDVTGDVRKSSAGTRFERKGSSVKRDSSAPELARIPEGEGIHSEEGEGSSVQQELPGKRYKRVQIAEEIHVIDNEETSGSGSGSSDYDPGKYSENTLDSENTIGSEENLTMQELNATLMGNPNFRSKGYPGSPLDPKPSLLRETAKERTWSTFTKGGSISPAPLNRLIVEKSADAALVLINLPDPFLNMQPERYMIYCEELTQGLNRVLLVHGSGKEVVAKL</sequence>
<dbReference type="STRING" id="105231.A0A1Y1INJ3"/>
<dbReference type="PANTHER" id="PTHR11827">
    <property type="entry name" value="SOLUTE CARRIER FAMILY 12, CATION COTRANSPORTERS"/>
    <property type="match status" value="1"/>
</dbReference>